<comment type="caution">
    <text evidence="8">The sequence shown here is derived from an EMBL/GenBank/DDBJ whole genome shotgun (WGS) entry which is preliminary data.</text>
</comment>
<keyword evidence="5" id="KW-0998">Cell outer membrane</keyword>
<feature type="domain" description="SusD-like N-terminal" evidence="7">
    <location>
        <begin position="93"/>
        <end position="199"/>
    </location>
</feature>
<comment type="similarity">
    <text evidence="2">Belongs to the SusD family.</text>
</comment>
<keyword evidence="3" id="KW-0732">Signal</keyword>
<organism evidence="8 9">
    <name type="scientific">Candidatus Cryptobacteroides faecipullorum</name>
    <dbReference type="NCBI Taxonomy" id="2840764"/>
    <lineage>
        <taxon>Bacteria</taxon>
        <taxon>Pseudomonadati</taxon>
        <taxon>Bacteroidota</taxon>
        <taxon>Bacteroidia</taxon>
        <taxon>Bacteroidales</taxon>
        <taxon>Candidatus Cryptobacteroides</taxon>
    </lineage>
</organism>
<dbReference type="Pfam" id="PF07980">
    <property type="entry name" value="SusD_RagB"/>
    <property type="match status" value="1"/>
</dbReference>
<evidence type="ECO:0000256" key="4">
    <source>
        <dbReference type="ARBA" id="ARBA00023136"/>
    </source>
</evidence>
<name>A0A9D9I6F5_9BACT</name>
<keyword evidence="4" id="KW-0472">Membrane</keyword>
<dbReference type="EMBL" id="JADIMH010000011">
    <property type="protein sequence ID" value="MBO8466545.1"/>
    <property type="molecule type" value="Genomic_DNA"/>
</dbReference>
<accession>A0A9D9I6F5</accession>
<reference evidence="8" key="2">
    <citation type="journal article" date="2021" name="PeerJ">
        <title>Extensive microbial diversity within the chicken gut microbiome revealed by metagenomics and culture.</title>
        <authorList>
            <person name="Gilroy R."/>
            <person name="Ravi A."/>
            <person name="Getino M."/>
            <person name="Pursley I."/>
            <person name="Horton D.L."/>
            <person name="Alikhan N.F."/>
            <person name="Baker D."/>
            <person name="Gharbi K."/>
            <person name="Hall N."/>
            <person name="Watson M."/>
            <person name="Adriaenssens E.M."/>
            <person name="Foster-Nyarko E."/>
            <person name="Jarju S."/>
            <person name="Secka A."/>
            <person name="Antonio M."/>
            <person name="Oren A."/>
            <person name="Chaudhuri R.R."/>
            <person name="La Ragione R."/>
            <person name="Hildebrand F."/>
            <person name="Pallen M.J."/>
        </authorList>
    </citation>
    <scope>NUCLEOTIDE SEQUENCE</scope>
    <source>
        <strain evidence="8">B1-15692</strain>
    </source>
</reference>
<dbReference type="Pfam" id="PF14322">
    <property type="entry name" value="SusD-like_3"/>
    <property type="match status" value="1"/>
</dbReference>
<evidence type="ECO:0000256" key="1">
    <source>
        <dbReference type="ARBA" id="ARBA00004442"/>
    </source>
</evidence>
<gene>
    <name evidence="8" type="ORF">IAB99_02115</name>
</gene>
<evidence type="ECO:0000313" key="9">
    <source>
        <dbReference type="Proteomes" id="UP000823660"/>
    </source>
</evidence>
<dbReference type="InterPro" id="IPR011990">
    <property type="entry name" value="TPR-like_helical_dom_sf"/>
</dbReference>
<dbReference type="SUPFAM" id="SSF48452">
    <property type="entry name" value="TPR-like"/>
    <property type="match status" value="1"/>
</dbReference>
<proteinExistence type="inferred from homology"/>
<dbReference type="InterPro" id="IPR033985">
    <property type="entry name" value="SusD-like_N"/>
</dbReference>
<evidence type="ECO:0000256" key="5">
    <source>
        <dbReference type="ARBA" id="ARBA00023237"/>
    </source>
</evidence>
<evidence type="ECO:0000313" key="8">
    <source>
        <dbReference type="EMBL" id="MBO8466545.1"/>
    </source>
</evidence>
<dbReference type="PROSITE" id="PS51257">
    <property type="entry name" value="PROKAR_LIPOPROTEIN"/>
    <property type="match status" value="1"/>
</dbReference>
<evidence type="ECO:0000256" key="2">
    <source>
        <dbReference type="ARBA" id="ARBA00006275"/>
    </source>
</evidence>
<dbReference type="InterPro" id="IPR012944">
    <property type="entry name" value="SusD_RagB_dom"/>
</dbReference>
<dbReference type="GO" id="GO:0009279">
    <property type="term" value="C:cell outer membrane"/>
    <property type="evidence" value="ECO:0007669"/>
    <property type="project" value="UniProtKB-SubCell"/>
</dbReference>
<comment type="subcellular location">
    <subcellularLocation>
        <location evidence="1">Cell outer membrane</location>
    </subcellularLocation>
</comment>
<protein>
    <submittedName>
        <fullName evidence="8">RagB/SusD family nutrient uptake outer membrane protein</fullName>
    </submittedName>
</protein>
<dbReference type="AlphaFoldDB" id="A0A9D9I6F5"/>
<feature type="domain" description="RagB/SusD" evidence="6">
    <location>
        <begin position="285"/>
        <end position="582"/>
    </location>
</feature>
<dbReference type="Gene3D" id="1.25.40.390">
    <property type="match status" value="1"/>
</dbReference>
<sequence>MKTRFLTYVAALGIISGCEGMLDKYPLAQMSPETFFSTENELEAFSNTFYTVFPSTSIYSESVDNYTQLELPEELRGARIIPASGSGWTWNALRNYNTLLENSVNCPDLDVRSEYNALARFFRAYFYFEKVKRFGDVPWYDTQLGSDDPALYKPRDSREYVMQKMIEDIDYAIGNLPAERSLYRITRWTALALKSRFCLFEGTFRKYHDVTYPEHDWQWYLQQAASAAEEFILNSGYTIYKADGPDKSYLNLFASENAIPDEIILARDYNEGLGVTHNANFYTLGQSHGRPGMTRKIVASYLMSDGSRFTDQEGWETMQFAQECRNRDPRLAQTIRTPGYTRIGASEELAPDLAVTVTGYQPVKFVSGTDSDAYNESYNDLPIFRTAEVYLNYAEAKAELGTLTQNDLEISVNKLRERVGMPDFDMTVSPDPYLLSPETGYPQVAVKNSGETRIAMILEIRRERTVELAQEGFRYYDIMRWKEGKTFEQPLLGMYFPGPGDYDLDGNGSVDLCLYVGDKPATTAKLSMKINQDIILTDGESGYVSPHYNNPGIWDEERDYLFPIPTDDRSLTMGALTQNPGWDDGLDF</sequence>
<evidence type="ECO:0000256" key="3">
    <source>
        <dbReference type="ARBA" id="ARBA00022729"/>
    </source>
</evidence>
<evidence type="ECO:0000259" key="6">
    <source>
        <dbReference type="Pfam" id="PF07980"/>
    </source>
</evidence>
<evidence type="ECO:0000259" key="7">
    <source>
        <dbReference type="Pfam" id="PF14322"/>
    </source>
</evidence>
<dbReference type="Proteomes" id="UP000823660">
    <property type="component" value="Unassembled WGS sequence"/>
</dbReference>
<reference evidence="8" key="1">
    <citation type="submission" date="2020-10" db="EMBL/GenBank/DDBJ databases">
        <authorList>
            <person name="Gilroy R."/>
        </authorList>
    </citation>
    <scope>NUCLEOTIDE SEQUENCE</scope>
    <source>
        <strain evidence="8">B1-15692</strain>
    </source>
</reference>